<dbReference type="OMA" id="PGMDIAH"/>
<dbReference type="STRING" id="436017.A4RRQ7"/>
<keyword evidence="5" id="KW-1185">Reference proteome</keyword>
<dbReference type="NCBIfam" id="TIGR01053">
    <property type="entry name" value="LSD1"/>
    <property type="match status" value="3"/>
</dbReference>
<evidence type="ECO:0000313" key="4">
    <source>
        <dbReference type="EMBL" id="ABO93904.1"/>
    </source>
</evidence>
<dbReference type="InterPro" id="IPR040319">
    <property type="entry name" value="LSD1-like"/>
</dbReference>
<dbReference type="EMBL" id="CP000581">
    <property type="protein sequence ID" value="ABO93904.1"/>
    <property type="molecule type" value="Genomic_DNA"/>
</dbReference>
<evidence type="ECO:0000313" key="5">
    <source>
        <dbReference type="Proteomes" id="UP000001568"/>
    </source>
</evidence>
<comment type="subcellular location">
    <subcellularLocation>
        <location evidence="1">Nucleus</location>
    </subcellularLocation>
</comment>
<reference evidence="4 5" key="1">
    <citation type="journal article" date="2007" name="Proc. Natl. Acad. Sci. U.S.A.">
        <title>The tiny eukaryote Ostreococcus provides genomic insights into the paradox of plankton speciation.</title>
        <authorList>
            <person name="Palenik B."/>
            <person name="Grimwood J."/>
            <person name="Aerts A."/>
            <person name="Rouze P."/>
            <person name="Salamov A."/>
            <person name="Putnam N."/>
            <person name="Dupont C."/>
            <person name="Jorgensen R."/>
            <person name="Derelle E."/>
            <person name="Rombauts S."/>
            <person name="Zhou K."/>
            <person name="Otillar R."/>
            <person name="Merchant S.S."/>
            <person name="Podell S."/>
            <person name="Gaasterland T."/>
            <person name="Napoli C."/>
            <person name="Gendler K."/>
            <person name="Manuell A."/>
            <person name="Tai V."/>
            <person name="Vallon O."/>
            <person name="Piganeau G."/>
            <person name="Jancek S."/>
            <person name="Heijde M."/>
            <person name="Jabbari K."/>
            <person name="Bowler C."/>
            <person name="Lohr M."/>
            <person name="Robbens S."/>
            <person name="Werner G."/>
            <person name="Dubchak I."/>
            <person name="Pazour G.J."/>
            <person name="Ren Q."/>
            <person name="Paulsen I."/>
            <person name="Delwiche C."/>
            <person name="Schmutz J."/>
            <person name="Rokhsar D."/>
            <person name="Van de Peer Y."/>
            <person name="Moreau H."/>
            <person name="Grigoriev I.V."/>
        </authorList>
    </citation>
    <scope>NUCLEOTIDE SEQUENCE [LARGE SCALE GENOMIC DNA]</scope>
    <source>
        <strain evidence="4 5">CCE9901</strain>
    </source>
</reference>
<organism evidence="4 5">
    <name type="scientific">Ostreococcus lucimarinus (strain CCE9901)</name>
    <dbReference type="NCBI Taxonomy" id="436017"/>
    <lineage>
        <taxon>Eukaryota</taxon>
        <taxon>Viridiplantae</taxon>
        <taxon>Chlorophyta</taxon>
        <taxon>Mamiellophyceae</taxon>
        <taxon>Mamiellales</taxon>
        <taxon>Bathycoccaceae</taxon>
        <taxon>Ostreococcus</taxon>
    </lineage>
</organism>
<dbReference type="PANTHER" id="PTHR31747:SF3">
    <property type="entry name" value="PROTEIN LSD1"/>
    <property type="match status" value="1"/>
</dbReference>
<dbReference type="InterPro" id="IPR005735">
    <property type="entry name" value="Znf_LSD1"/>
</dbReference>
<dbReference type="RefSeq" id="XP_001415612.1">
    <property type="nucleotide sequence ID" value="XM_001415575.1"/>
</dbReference>
<dbReference type="PANTHER" id="PTHR31747">
    <property type="entry name" value="PROTEIN LSD1"/>
    <property type="match status" value="1"/>
</dbReference>
<evidence type="ECO:0000259" key="3">
    <source>
        <dbReference type="Pfam" id="PF06943"/>
    </source>
</evidence>
<sequence>MTRARATSEITCGDARRGCGALLSYPTGSPLVRCALCDHVTRTPAATDPTRRRAVAFDFDFDDAGARDREAQARCVGCDVVMRFPADATHVRCAMCDAVNVNARTGTRAPRASGTRASSALAARDAARERATRNADDAWARGTAYVRCEGCRVTLAYPGGSASVRCSACGAVTRCAERATPSTTGEGSSVKSARGGDHATLTSDNLVVVENPPTVSESGKIVSNIAVGVRLGSDGGESRRGE</sequence>
<dbReference type="OrthoDB" id="509329at2759"/>
<name>A4RRQ7_OSTLU</name>
<dbReference type="AlphaFoldDB" id="A4RRQ7"/>
<feature type="domain" description="Zinc finger LSD1-type" evidence="3">
    <location>
        <begin position="148"/>
        <end position="172"/>
    </location>
</feature>
<protein>
    <recommendedName>
        <fullName evidence="3">Zinc finger LSD1-type domain-containing protein</fullName>
    </recommendedName>
</protein>
<accession>A4RRQ7</accession>
<feature type="domain" description="Zinc finger LSD1-type" evidence="3">
    <location>
        <begin position="75"/>
        <end position="99"/>
    </location>
</feature>
<feature type="domain" description="Zinc finger LSD1-type" evidence="3">
    <location>
        <begin position="18"/>
        <end position="40"/>
    </location>
</feature>
<dbReference type="Gramene" id="ABO93904">
    <property type="protein sequence ID" value="ABO93904"/>
    <property type="gene ID" value="OSTLU_29103"/>
</dbReference>
<dbReference type="GeneID" id="4999723"/>
<dbReference type="Proteomes" id="UP000001568">
    <property type="component" value="Chromosome 1"/>
</dbReference>
<proteinExistence type="predicted"/>
<gene>
    <name evidence="4" type="ORF">OSTLU_29103</name>
</gene>
<keyword evidence="2" id="KW-0539">Nucleus</keyword>
<evidence type="ECO:0000256" key="1">
    <source>
        <dbReference type="ARBA" id="ARBA00004123"/>
    </source>
</evidence>
<dbReference type="eggNOG" id="ENOG502QQTC">
    <property type="taxonomic scope" value="Eukaryota"/>
</dbReference>
<evidence type="ECO:0000256" key="2">
    <source>
        <dbReference type="ARBA" id="ARBA00023242"/>
    </source>
</evidence>
<dbReference type="Pfam" id="PF06943">
    <property type="entry name" value="zf-LSD1"/>
    <property type="match status" value="3"/>
</dbReference>
<dbReference type="HOGENOM" id="CLU_1148836_0_0_1"/>
<dbReference type="KEGG" id="olu:OSTLU_29103"/>
<dbReference type="GO" id="GO:0005634">
    <property type="term" value="C:nucleus"/>
    <property type="evidence" value="ECO:0007669"/>
    <property type="project" value="UniProtKB-SubCell"/>
</dbReference>